<comment type="subcellular location">
    <subcellularLocation>
        <location evidence="1 6">Nucleus</location>
        <location evidence="1 6">Nucleolus</location>
    </subcellularLocation>
</comment>
<keyword evidence="3 6" id="KW-0690">Ribosome biogenesis</keyword>
<keyword evidence="5 6" id="KW-0539">Nucleus</keyword>
<comment type="caution">
    <text evidence="8">The sequence shown here is derived from an EMBL/GenBank/DDBJ whole genome shotgun (WGS) entry which is preliminary data.</text>
</comment>
<dbReference type="EMBL" id="JBBPFD010000004">
    <property type="protein sequence ID" value="KAK7930445.1"/>
    <property type="molecule type" value="Genomic_DNA"/>
</dbReference>
<organism evidence="8 9">
    <name type="scientific">Mugilogobius chulae</name>
    <name type="common">yellowstripe goby</name>
    <dbReference type="NCBI Taxonomy" id="88201"/>
    <lineage>
        <taxon>Eukaryota</taxon>
        <taxon>Metazoa</taxon>
        <taxon>Chordata</taxon>
        <taxon>Craniata</taxon>
        <taxon>Vertebrata</taxon>
        <taxon>Euteleostomi</taxon>
        <taxon>Actinopterygii</taxon>
        <taxon>Neopterygii</taxon>
        <taxon>Teleostei</taxon>
        <taxon>Neoteleostei</taxon>
        <taxon>Acanthomorphata</taxon>
        <taxon>Gobiaria</taxon>
        <taxon>Gobiiformes</taxon>
        <taxon>Gobioidei</taxon>
        <taxon>Gobiidae</taxon>
        <taxon>Gobionellinae</taxon>
        <taxon>Mugilogobius</taxon>
    </lineage>
</organism>
<feature type="region of interest" description="Disordered" evidence="7">
    <location>
        <begin position="1"/>
        <end position="137"/>
    </location>
</feature>
<comment type="subunit">
    <text evidence="6">Associates with 90S and pre-40S pre-ribosomal particles.</text>
</comment>
<feature type="region of interest" description="Disordered" evidence="7">
    <location>
        <begin position="318"/>
        <end position="351"/>
    </location>
</feature>
<feature type="compositionally biased region" description="Basic residues" evidence="7">
    <location>
        <begin position="324"/>
        <end position="338"/>
    </location>
</feature>
<evidence type="ECO:0000256" key="4">
    <source>
        <dbReference type="ARBA" id="ARBA00022552"/>
    </source>
</evidence>
<comment type="function">
    <text evidence="6">Component of the 90S pre-ribosome involved in the maturation of rRNAs. Required for early cleavages of the pre-RNAs in the 40S ribosomal subunit maturation pathway.</text>
</comment>
<feature type="compositionally biased region" description="Basic and acidic residues" evidence="7">
    <location>
        <begin position="262"/>
        <end position="280"/>
    </location>
</feature>
<keyword evidence="6" id="KW-0687">Ribonucleoprotein</keyword>
<sequence>MKKKQKRPASSDEDSDVERNFALFTEKRKTEADDPREQMKGEESEEEGEELEEEGEESEQEEEEEQEESEEGEEREEDEEDQGLKKHEEEAESEQEGEGSSEEEAGSEEEDEVEDEGGNELRTREDVQKELSHMSFEDVLKLQNKVGTKVYNKVKHDSGSGSEPSTSGKRKRLNKNRPMEVSAKRPVSFLRQVVSVKKSTLRDPRFDDLSGEYKADIFEKTYGFINDIKHREKEVIKKKLNKSKSQRKKEELQFLVKRMENQERARLSREQQRNKELEFKRKQRQRANEGQAPLYLKNSERKKLQLLEKYEDLKKSGKLENFLSKKRKRNATKDRKKLPPQQHTNAPRGFH</sequence>
<dbReference type="GO" id="GO:0000462">
    <property type="term" value="P:maturation of SSU-rRNA from tricistronic rRNA transcript (SSU-rRNA, 5.8S rRNA, LSU-rRNA)"/>
    <property type="evidence" value="ECO:0007669"/>
    <property type="project" value="TreeGrafter"/>
</dbReference>
<proteinExistence type="inferred from homology"/>
<reference evidence="9" key="1">
    <citation type="submission" date="2024-04" db="EMBL/GenBank/DDBJ databases">
        <title>Salinicola lusitanus LLJ914,a marine bacterium isolated from the Okinawa Trough.</title>
        <authorList>
            <person name="Li J."/>
        </authorList>
    </citation>
    <scope>NUCLEOTIDE SEQUENCE [LARGE SCALE GENOMIC DNA]</scope>
</reference>
<dbReference type="Proteomes" id="UP001460270">
    <property type="component" value="Unassembled WGS sequence"/>
</dbReference>
<gene>
    <name evidence="8" type="ORF">WMY93_006840</name>
</gene>
<feature type="compositionally biased region" description="Basic and acidic residues" evidence="7">
    <location>
        <begin position="25"/>
        <end position="42"/>
    </location>
</feature>
<protein>
    <recommendedName>
        <fullName evidence="6">rRNA biogenesis protein RRP36</fullName>
    </recommendedName>
</protein>
<feature type="compositionally biased region" description="Acidic residues" evidence="7">
    <location>
        <begin position="43"/>
        <end position="81"/>
    </location>
</feature>
<evidence type="ECO:0000313" key="8">
    <source>
        <dbReference type="EMBL" id="KAK7930445.1"/>
    </source>
</evidence>
<dbReference type="InterPro" id="IPR009292">
    <property type="entry name" value="RRP36"/>
</dbReference>
<evidence type="ECO:0000256" key="6">
    <source>
        <dbReference type="RuleBase" id="RU368027"/>
    </source>
</evidence>
<evidence type="ECO:0000256" key="2">
    <source>
        <dbReference type="ARBA" id="ARBA00009418"/>
    </source>
</evidence>
<evidence type="ECO:0000313" key="9">
    <source>
        <dbReference type="Proteomes" id="UP001460270"/>
    </source>
</evidence>
<evidence type="ECO:0000256" key="1">
    <source>
        <dbReference type="ARBA" id="ARBA00004604"/>
    </source>
</evidence>
<comment type="similarity">
    <text evidence="2 6">Belongs to the RRP36 family.</text>
</comment>
<dbReference type="AlphaFoldDB" id="A0AAW0PLN2"/>
<dbReference type="GO" id="GO:0030686">
    <property type="term" value="C:90S preribosome"/>
    <property type="evidence" value="ECO:0007669"/>
    <property type="project" value="TreeGrafter"/>
</dbReference>
<evidence type="ECO:0000256" key="3">
    <source>
        <dbReference type="ARBA" id="ARBA00022517"/>
    </source>
</evidence>
<name>A0AAW0PLN2_9GOBI</name>
<dbReference type="GO" id="GO:0005730">
    <property type="term" value="C:nucleolus"/>
    <property type="evidence" value="ECO:0007669"/>
    <property type="project" value="UniProtKB-SubCell"/>
</dbReference>
<feature type="compositionally biased region" description="Acidic residues" evidence="7">
    <location>
        <begin position="90"/>
        <end position="118"/>
    </location>
</feature>
<evidence type="ECO:0000256" key="7">
    <source>
        <dbReference type="SAM" id="MobiDB-lite"/>
    </source>
</evidence>
<keyword evidence="9" id="KW-1185">Reference proteome</keyword>
<feature type="region of interest" description="Disordered" evidence="7">
    <location>
        <begin position="150"/>
        <end position="184"/>
    </location>
</feature>
<feature type="compositionally biased region" description="Basic and acidic residues" evidence="7">
    <location>
        <begin position="119"/>
        <end position="137"/>
    </location>
</feature>
<dbReference type="PANTHER" id="PTHR21738">
    <property type="entry name" value="RIBOSOMAL RNA PROCESSING PROTEIN 36 HOMOLOG"/>
    <property type="match status" value="1"/>
</dbReference>
<dbReference type="PANTHER" id="PTHR21738:SF0">
    <property type="entry name" value="RIBOSOMAL RNA PROCESSING PROTEIN 36 HOMOLOG"/>
    <property type="match status" value="1"/>
</dbReference>
<feature type="region of interest" description="Disordered" evidence="7">
    <location>
        <begin position="262"/>
        <end position="298"/>
    </location>
</feature>
<evidence type="ECO:0000256" key="5">
    <source>
        <dbReference type="ARBA" id="ARBA00023242"/>
    </source>
</evidence>
<accession>A0AAW0PLN2</accession>
<keyword evidence="4 6" id="KW-0698">rRNA processing</keyword>
<dbReference type="Pfam" id="PF06102">
    <property type="entry name" value="RRP36"/>
    <property type="match status" value="1"/>
</dbReference>